<name>A0A2K3K4X9_TRIPR</name>
<dbReference type="EMBL" id="ASHM01141367">
    <property type="protein sequence ID" value="PNX61353.1"/>
    <property type="molecule type" value="Genomic_DNA"/>
</dbReference>
<evidence type="ECO:0000313" key="1">
    <source>
        <dbReference type="EMBL" id="PNX61353.1"/>
    </source>
</evidence>
<organism evidence="1 2">
    <name type="scientific">Trifolium pratense</name>
    <name type="common">Red clover</name>
    <dbReference type="NCBI Taxonomy" id="57577"/>
    <lineage>
        <taxon>Eukaryota</taxon>
        <taxon>Viridiplantae</taxon>
        <taxon>Streptophyta</taxon>
        <taxon>Embryophyta</taxon>
        <taxon>Tracheophyta</taxon>
        <taxon>Spermatophyta</taxon>
        <taxon>Magnoliopsida</taxon>
        <taxon>eudicotyledons</taxon>
        <taxon>Gunneridae</taxon>
        <taxon>Pentapetalae</taxon>
        <taxon>rosids</taxon>
        <taxon>fabids</taxon>
        <taxon>Fabales</taxon>
        <taxon>Fabaceae</taxon>
        <taxon>Papilionoideae</taxon>
        <taxon>50 kb inversion clade</taxon>
        <taxon>NPAAA clade</taxon>
        <taxon>Hologalegina</taxon>
        <taxon>IRL clade</taxon>
        <taxon>Trifolieae</taxon>
        <taxon>Trifolium</taxon>
    </lineage>
</organism>
<dbReference type="AlphaFoldDB" id="A0A2K3K4X9"/>
<reference evidence="1 2" key="1">
    <citation type="journal article" date="2014" name="Am. J. Bot.">
        <title>Genome assembly and annotation for red clover (Trifolium pratense; Fabaceae).</title>
        <authorList>
            <person name="Istvanek J."/>
            <person name="Jaros M."/>
            <person name="Krenek A."/>
            <person name="Repkova J."/>
        </authorList>
    </citation>
    <scope>NUCLEOTIDE SEQUENCE [LARGE SCALE GENOMIC DNA]</scope>
    <source>
        <strain evidence="2">cv. Tatra</strain>
        <tissue evidence="1">Young leaves</tissue>
    </source>
</reference>
<reference evidence="1 2" key="2">
    <citation type="journal article" date="2017" name="Front. Plant Sci.">
        <title>Gene Classification and Mining of Molecular Markers Useful in Red Clover (Trifolium pratense) Breeding.</title>
        <authorList>
            <person name="Istvanek J."/>
            <person name="Dluhosova J."/>
            <person name="Dluhos P."/>
            <person name="Patkova L."/>
            <person name="Nedelnik J."/>
            <person name="Repkova J."/>
        </authorList>
    </citation>
    <scope>NUCLEOTIDE SEQUENCE [LARGE SCALE GENOMIC DNA]</scope>
    <source>
        <strain evidence="2">cv. Tatra</strain>
        <tissue evidence="1">Young leaves</tissue>
    </source>
</reference>
<dbReference type="Proteomes" id="UP000236291">
    <property type="component" value="Unassembled WGS sequence"/>
</dbReference>
<proteinExistence type="predicted"/>
<sequence>VEDIVDIPVETLVQETRFEVESFTSGTRRRQSTLAFGYLMGDRAESGIVAPKWYSYGDHVGYVSIVAEEVQNLEDLRGDN</sequence>
<gene>
    <name evidence="1" type="ORF">L195_g060625</name>
</gene>
<feature type="non-terminal residue" evidence="1">
    <location>
        <position position="1"/>
    </location>
</feature>
<protein>
    <submittedName>
        <fullName evidence="1">Uncharacterized protein</fullName>
    </submittedName>
</protein>
<accession>A0A2K3K4X9</accession>
<evidence type="ECO:0000313" key="2">
    <source>
        <dbReference type="Proteomes" id="UP000236291"/>
    </source>
</evidence>
<comment type="caution">
    <text evidence="1">The sequence shown here is derived from an EMBL/GenBank/DDBJ whole genome shotgun (WGS) entry which is preliminary data.</text>
</comment>